<dbReference type="Gene3D" id="3.40.50.200">
    <property type="entry name" value="Peptidase S8/S53 domain"/>
    <property type="match status" value="1"/>
</dbReference>
<dbReference type="STRING" id="4529.A0A0E0P4S1"/>
<dbReference type="AlphaFoldDB" id="A0A0E0P4S1"/>
<organism evidence="4 5">
    <name type="scientific">Oryza rufipogon</name>
    <name type="common">Brownbeard rice</name>
    <name type="synonym">Asian wild rice</name>
    <dbReference type="NCBI Taxonomy" id="4529"/>
    <lineage>
        <taxon>Eukaryota</taxon>
        <taxon>Viridiplantae</taxon>
        <taxon>Streptophyta</taxon>
        <taxon>Embryophyta</taxon>
        <taxon>Tracheophyta</taxon>
        <taxon>Spermatophyta</taxon>
        <taxon>Magnoliopsida</taxon>
        <taxon>Liliopsida</taxon>
        <taxon>Poales</taxon>
        <taxon>Poaceae</taxon>
        <taxon>BOP clade</taxon>
        <taxon>Oryzoideae</taxon>
        <taxon>Oryzeae</taxon>
        <taxon>Oryzinae</taxon>
        <taxon>Oryza</taxon>
    </lineage>
</organism>
<feature type="compositionally biased region" description="Basic and acidic residues" evidence="3">
    <location>
        <begin position="100"/>
        <end position="113"/>
    </location>
</feature>
<keyword evidence="5" id="KW-1185">Reference proteome</keyword>
<evidence type="ECO:0000313" key="4">
    <source>
        <dbReference type="EnsemblPlants" id="ORUFI04G01410.1"/>
    </source>
</evidence>
<dbReference type="Proteomes" id="UP000008022">
    <property type="component" value="Unassembled WGS sequence"/>
</dbReference>
<keyword evidence="2" id="KW-0732">Signal</keyword>
<sequence>MHAAATGSGWRERRLGGACARRWAGATARARTSAPRPDPAEAAAPRLDLAVAAVPRPDPAVVVASTAGAQRRPGAAVSAARAHCSGRPPLGRWGRHRIRYRDGDGDHNGDREQGGGGSFRSASFNDHGLSPIPSKWKGQCQAGEAFRSNQCNRKIIEARWYDKHLSAENLKGEYRSARDADGHRTRGIYCSWCPSTKH</sequence>
<feature type="region of interest" description="Disordered" evidence="3">
    <location>
        <begin position="93"/>
        <end position="136"/>
    </location>
</feature>
<reference evidence="4" key="2">
    <citation type="submission" date="2015-06" db="UniProtKB">
        <authorList>
            <consortium name="EnsemblPlants"/>
        </authorList>
    </citation>
    <scope>IDENTIFICATION</scope>
</reference>
<dbReference type="GO" id="GO:0004252">
    <property type="term" value="F:serine-type endopeptidase activity"/>
    <property type="evidence" value="ECO:0007669"/>
    <property type="project" value="InterPro"/>
</dbReference>
<dbReference type="InterPro" id="IPR045051">
    <property type="entry name" value="SBT"/>
</dbReference>
<evidence type="ECO:0000313" key="5">
    <source>
        <dbReference type="Proteomes" id="UP000008022"/>
    </source>
</evidence>
<name>A0A0E0P4S1_ORYRU</name>
<evidence type="ECO:0000256" key="3">
    <source>
        <dbReference type="SAM" id="MobiDB-lite"/>
    </source>
</evidence>
<dbReference type="HOGENOM" id="CLU_1380096_0_0_1"/>
<evidence type="ECO:0000256" key="2">
    <source>
        <dbReference type="ARBA" id="ARBA00022729"/>
    </source>
</evidence>
<dbReference type="EnsemblPlants" id="ORUFI04G01410.1">
    <property type="protein sequence ID" value="ORUFI04G01410.1"/>
    <property type="gene ID" value="ORUFI04G01410"/>
</dbReference>
<dbReference type="Gramene" id="ORUFI04G01410.1">
    <property type="protein sequence ID" value="ORUFI04G01410.1"/>
    <property type="gene ID" value="ORUFI04G01410"/>
</dbReference>
<accession>A0A0E0P4S1</accession>
<proteinExistence type="inferred from homology"/>
<evidence type="ECO:0000256" key="1">
    <source>
        <dbReference type="ARBA" id="ARBA00011073"/>
    </source>
</evidence>
<feature type="region of interest" description="Disordered" evidence="3">
    <location>
        <begin position="21"/>
        <end position="42"/>
    </location>
</feature>
<comment type="similarity">
    <text evidence="1">Belongs to the peptidase S8 family.</text>
</comment>
<reference evidence="5" key="1">
    <citation type="submission" date="2013-06" db="EMBL/GenBank/DDBJ databases">
        <authorList>
            <person name="Zhao Q."/>
        </authorList>
    </citation>
    <scope>NUCLEOTIDE SEQUENCE</scope>
    <source>
        <strain evidence="5">cv. W1943</strain>
    </source>
</reference>
<dbReference type="InterPro" id="IPR036852">
    <property type="entry name" value="Peptidase_S8/S53_dom_sf"/>
</dbReference>
<dbReference type="PANTHER" id="PTHR10795">
    <property type="entry name" value="PROPROTEIN CONVERTASE SUBTILISIN/KEXIN"/>
    <property type="match status" value="1"/>
</dbReference>
<protein>
    <submittedName>
        <fullName evidence="4">Uncharacterized protein</fullName>
    </submittedName>
</protein>
<dbReference type="GO" id="GO:0006508">
    <property type="term" value="P:proteolysis"/>
    <property type="evidence" value="ECO:0007669"/>
    <property type="project" value="InterPro"/>
</dbReference>